<gene>
    <name evidence="2" type="ORF">IWZ03DRAFT_369289</name>
</gene>
<name>A0ABR1KVN7_9PEZI</name>
<evidence type="ECO:0000313" key="3">
    <source>
        <dbReference type="Proteomes" id="UP001363622"/>
    </source>
</evidence>
<proteinExistence type="predicted"/>
<keyword evidence="3" id="KW-1185">Reference proteome</keyword>
<reference evidence="2 3" key="1">
    <citation type="submission" date="2024-04" db="EMBL/GenBank/DDBJ databases">
        <title>Phyllosticta paracitricarpa is synonymous to the EU quarantine fungus P. citricarpa based on phylogenomic analyses.</title>
        <authorList>
            <consortium name="Lawrence Berkeley National Laboratory"/>
            <person name="Van Ingen-Buijs V.A."/>
            <person name="Van Westerhoven A.C."/>
            <person name="Haridas S."/>
            <person name="Skiadas P."/>
            <person name="Martin F."/>
            <person name="Groenewald J.Z."/>
            <person name="Crous P.W."/>
            <person name="Seidl M.F."/>
        </authorList>
    </citation>
    <scope>NUCLEOTIDE SEQUENCE [LARGE SCALE GENOMIC DNA]</scope>
    <source>
        <strain evidence="2 3">CBS 123371</strain>
    </source>
</reference>
<evidence type="ECO:0000313" key="2">
    <source>
        <dbReference type="EMBL" id="KAK7521709.1"/>
    </source>
</evidence>
<sequence>MDGWAWTRDGMDGAIHVTATKAACPCCFPCAPARSLSATPFLSFSSKTLLVLIFFVSYTHHSVSPPLSFQRPSLLVGRAVLESACTRFATTLGSGSTTVGTVHRKVGRYLSLHLPTKTCNVTYVTRQPRASRDGDQSNNWIGQVPTAPPRPPPLSSHRRKTCEAEAYAYRQAVRICKTSWHGMYLHTCMCVCMYMSSNRPRVRNSFRRSGSWMDREGVGERRGRGRVA</sequence>
<organism evidence="2 3">
    <name type="scientific">Phyllosticta citriasiana</name>
    <dbReference type="NCBI Taxonomy" id="595635"/>
    <lineage>
        <taxon>Eukaryota</taxon>
        <taxon>Fungi</taxon>
        <taxon>Dikarya</taxon>
        <taxon>Ascomycota</taxon>
        <taxon>Pezizomycotina</taxon>
        <taxon>Dothideomycetes</taxon>
        <taxon>Dothideomycetes incertae sedis</taxon>
        <taxon>Botryosphaeriales</taxon>
        <taxon>Phyllostictaceae</taxon>
        <taxon>Phyllosticta</taxon>
    </lineage>
</organism>
<dbReference type="Proteomes" id="UP001363622">
    <property type="component" value="Unassembled WGS sequence"/>
</dbReference>
<evidence type="ECO:0000256" key="1">
    <source>
        <dbReference type="SAM" id="MobiDB-lite"/>
    </source>
</evidence>
<accession>A0ABR1KVN7</accession>
<protein>
    <submittedName>
        <fullName evidence="2">Uncharacterized protein</fullName>
    </submittedName>
</protein>
<dbReference type="EMBL" id="JBBPHU010000002">
    <property type="protein sequence ID" value="KAK7521709.1"/>
    <property type="molecule type" value="Genomic_DNA"/>
</dbReference>
<feature type="region of interest" description="Disordered" evidence="1">
    <location>
        <begin position="129"/>
        <end position="157"/>
    </location>
</feature>
<comment type="caution">
    <text evidence="2">The sequence shown here is derived from an EMBL/GenBank/DDBJ whole genome shotgun (WGS) entry which is preliminary data.</text>
</comment>